<comment type="caution">
    <text evidence="1">The sequence shown here is derived from an EMBL/GenBank/DDBJ whole genome shotgun (WGS) entry which is preliminary data.</text>
</comment>
<evidence type="ECO:0000313" key="1">
    <source>
        <dbReference type="EMBL" id="OAM88675.1"/>
    </source>
</evidence>
<reference evidence="1 2" key="1">
    <citation type="submission" date="2016-01" db="EMBL/GenBank/DDBJ databases">
        <title>High potential of lignocellulose degradation of a new Verrucomicrobia species.</title>
        <authorList>
            <person name="Wang Y."/>
            <person name="Shi Y."/>
            <person name="Qiu Z."/>
            <person name="Liu S."/>
            <person name="Yang H."/>
        </authorList>
    </citation>
    <scope>NUCLEOTIDE SEQUENCE [LARGE SCALE GENOMIC DNA]</scope>
    <source>
        <strain evidence="1 2">TSB47</strain>
    </source>
</reference>
<protein>
    <submittedName>
        <fullName evidence="1">Uncharacterized protein</fullName>
    </submittedName>
</protein>
<organism evidence="1 2">
    <name type="scientific">Termitidicoccus mucosus</name>
    <dbReference type="NCBI Taxonomy" id="1184151"/>
    <lineage>
        <taxon>Bacteria</taxon>
        <taxon>Pseudomonadati</taxon>
        <taxon>Verrucomicrobiota</taxon>
        <taxon>Opitutia</taxon>
        <taxon>Opitutales</taxon>
        <taxon>Opitutaceae</taxon>
        <taxon>Termitidicoccus</taxon>
    </lineage>
</organism>
<dbReference type="AlphaFoldDB" id="A0A178IHN3"/>
<name>A0A178IHN3_9BACT</name>
<sequence>MLLFNGIMLAACVCVVVFLGVPDKPFMMLAAFLLLGWSCRTAASVVACLRQIHVTPEGIRKTPLGFHLRWKEIARWSVENAGDSANFYPHKKTRPKKISASEAGVPGFGRFVAEVRMHLGNETETP</sequence>
<keyword evidence="2" id="KW-1185">Reference proteome</keyword>
<proteinExistence type="predicted"/>
<accession>A0A178IHN3</accession>
<gene>
    <name evidence="1" type="ORF">AW736_15680</name>
</gene>
<evidence type="ECO:0000313" key="2">
    <source>
        <dbReference type="Proteomes" id="UP000078486"/>
    </source>
</evidence>
<dbReference type="Proteomes" id="UP000078486">
    <property type="component" value="Unassembled WGS sequence"/>
</dbReference>
<dbReference type="EMBL" id="LRRQ01000125">
    <property type="protein sequence ID" value="OAM88675.1"/>
    <property type="molecule type" value="Genomic_DNA"/>
</dbReference>